<accession>A0A392ULJ3</accession>
<evidence type="ECO:0000313" key="2">
    <source>
        <dbReference type="Proteomes" id="UP000265520"/>
    </source>
</evidence>
<dbReference type="EMBL" id="LXQA010839909">
    <property type="protein sequence ID" value="MCI73504.1"/>
    <property type="molecule type" value="Genomic_DNA"/>
</dbReference>
<protein>
    <submittedName>
        <fullName evidence="1">Uncharacterized protein</fullName>
    </submittedName>
</protein>
<feature type="non-terminal residue" evidence="1">
    <location>
        <position position="1"/>
    </location>
</feature>
<name>A0A392ULJ3_9FABA</name>
<keyword evidence="2" id="KW-1185">Reference proteome</keyword>
<reference evidence="1 2" key="1">
    <citation type="journal article" date="2018" name="Front. Plant Sci.">
        <title>Red Clover (Trifolium pratense) and Zigzag Clover (T. medium) - A Picture of Genomic Similarities and Differences.</title>
        <authorList>
            <person name="Dluhosova J."/>
            <person name="Istvanek J."/>
            <person name="Nedelnik J."/>
            <person name="Repkova J."/>
        </authorList>
    </citation>
    <scope>NUCLEOTIDE SEQUENCE [LARGE SCALE GENOMIC DNA]</scope>
    <source>
        <strain evidence="2">cv. 10/8</strain>
        <tissue evidence="1">Leaf</tissue>
    </source>
</reference>
<proteinExistence type="predicted"/>
<comment type="caution">
    <text evidence="1">The sequence shown here is derived from an EMBL/GenBank/DDBJ whole genome shotgun (WGS) entry which is preliminary data.</text>
</comment>
<evidence type="ECO:0000313" key="1">
    <source>
        <dbReference type="EMBL" id="MCI73504.1"/>
    </source>
</evidence>
<sequence length="37" mass="3863">VFLVGFGVKQPQSTLFCVLSPGEVLVSPGAVLEQGCR</sequence>
<organism evidence="1 2">
    <name type="scientific">Trifolium medium</name>
    <dbReference type="NCBI Taxonomy" id="97028"/>
    <lineage>
        <taxon>Eukaryota</taxon>
        <taxon>Viridiplantae</taxon>
        <taxon>Streptophyta</taxon>
        <taxon>Embryophyta</taxon>
        <taxon>Tracheophyta</taxon>
        <taxon>Spermatophyta</taxon>
        <taxon>Magnoliopsida</taxon>
        <taxon>eudicotyledons</taxon>
        <taxon>Gunneridae</taxon>
        <taxon>Pentapetalae</taxon>
        <taxon>rosids</taxon>
        <taxon>fabids</taxon>
        <taxon>Fabales</taxon>
        <taxon>Fabaceae</taxon>
        <taxon>Papilionoideae</taxon>
        <taxon>50 kb inversion clade</taxon>
        <taxon>NPAAA clade</taxon>
        <taxon>Hologalegina</taxon>
        <taxon>IRL clade</taxon>
        <taxon>Trifolieae</taxon>
        <taxon>Trifolium</taxon>
    </lineage>
</organism>
<dbReference type="AlphaFoldDB" id="A0A392ULJ3"/>
<dbReference type="Proteomes" id="UP000265520">
    <property type="component" value="Unassembled WGS sequence"/>
</dbReference>